<dbReference type="SUPFAM" id="SSF103473">
    <property type="entry name" value="MFS general substrate transporter"/>
    <property type="match status" value="1"/>
</dbReference>
<keyword evidence="6 8" id="KW-1133">Transmembrane helix</keyword>
<gene>
    <name evidence="10" type="ORF">SAMN02745126_05276</name>
</gene>
<dbReference type="InterPro" id="IPR020846">
    <property type="entry name" value="MFS_dom"/>
</dbReference>
<comment type="subcellular location">
    <subcellularLocation>
        <location evidence="1">Cell membrane</location>
        <topology evidence="1">Multi-pass membrane protein</topology>
    </subcellularLocation>
</comment>
<accession>A0A1T4SXC3</accession>
<feature type="transmembrane region" description="Helical" evidence="8">
    <location>
        <begin position="315"/>
        <end position="334"/>
    </location>
</feature>
<keyword evidence="7 8" id="KW-0472">Membrane</keyword>
<feature type="transmembrane region" description="Helical" evidence="8">
    <location>
        <begin position="85"/>
        <end position="105"/>
    </location>
</feature>
<evidence type="ECO:0000256" key="8">
    <source>
        <dbReference type="SAM" id="Phobius"/>
    </source>
</evidence>
<dbReference type="CDD" id="cd17503">
    <property type="entry name" value="MFS_LmrB_MDR_like"/>
    <property type="match status" value="1"/>
</dbReference>
<evidence type="ECO:0000259" key="9">
    <source>
        <dbReference type="PROSITE" id="PS50850"/>
    </source>
</evidence>
<reference evidence="11" key="1">
    <citation type="submission" date="2017-02" db="EMBL/GenBank/DDBJ databases">
        <authorList>
            <person name="Varghese N."/>
            <person name="Submissions S."/>
        </authorList>
    </citation>
    <scope>NUCLEOTIDE SEQUENCE [LARGE SCALE GENOMIC DNA]</scope>
    <source>
        <strain evidence="11">ATCC 27094</strain>
    </source>
</reference>
<dbReference type="InterPro" id="IPR036259">
    <property type="entry name" value="MFS_trans_sf"/>
</dbReference>
<comment type="similarity">
    <text evidence="2">Belongs to the major facilitator superfamily. EmrB family.</text>
</comment>
<proteinExistence type="inferred from homology"/>
<evidence type="ECO:0000256" key="3">
    <source>
        <dbReference type="ARBA" id="ARBA00022448"/>
    </source>
</evidence>
<sequence>MKGGSMKGATPEASLRDWIAVGGGILGAFMAILDIQITNASLAEIGGAIGATPAEGSWISTGYLMAEIIIIPLSGWLSRAFSLRVFLSAFSALFVVFSILCAMSTSLTEMILFRAGQGLTGGVLIPTAITIVRSRLPPAKQPVGVALFGMVATFAPAIGPTVGGWLTENLSWQYIFYLNVAPALLAIALQLYALDREPMRLGELRQGDWLGIVSMAIGLSSLIFVLEEGQREEWFDSQMIVVGTIAAVLGTAIFIIAELTTDKPFINLRLFANPSVGGSGILMAVFGATAFGSLYLIPSYLAQIQGYNAQQIGEVVMWSGIPQLFLLPLMPFLMRKVDLRLLVGLGLLMFAGSCFINVDMSPNTAMDQLILPQLLRAAGQPLATIPLTQLSVVGLSRRDTADSAGITSVMRNLGASVGIAMLSTMVQIREEVHFSTIAEAMTTNSLRLQERLQALTAIFVGKGAALDTATQRGLQVLAQQVRLNASVMAYADSFWILGVGILVSLLTLLILRRPQPGVAVAVDAH</sequence>
<evidence type="ECO:0000256" key="7">
    <source>
        <dbReference type="ARBA" id="ARBA00023136"/>
    </source>
</evidence>
<protein>
    <submittedName>
        <fullName evidence="10">MFS transporter, DHA2 family, multidrug resistance protein</fullName>
    </submittedName>
</protein>
<evidence type="ECO:0000256" key="6">
    <source>
        <dbReference type="ARBA" id="ARBA00022989"/>
    </source>
</evidence>
<feature type="domain" description="Major facilitator superfamily (MFS) profile" evidence="9">
    <location>
        <begin position="20"/>
        <end position="516"/>
    </location>
</feature>
<feature type="transmembrane region" description="Helical" evidence="8">
    <location>
        <begin position="206"/>
        <end position="226"/>
    </location>
</feature>
<dbReference type="STRING" id="225324.SAMN02745126_05276"/>
<evidence type="ECO:0000256" key="4">
    <source>
        <dbReference type="ARBA" id="ARBA00022475"/>
    </source>
</evidence>
<organism evidence="10 11">
    <name type="scientific">Enhydrobacter aerosaccus</name>
    <dbReference type="NCBI Taxonomy" id="225324"/>
    <lineage>
        <taxon>Bacteria</taxon>
        <taxon>Pseudomonadati</taxon>
        <taxon>Pseudomonadota</taxon>
        <taxon>Alphaproteobacteria</taxon>
        <taxon>Hyphomicrobiales</taxon>
        <taxon>Enhydrobacter</taxon>
    </lineage>
</organism>
<feature type="transmembrane region" description="Helical" evidence="8">
    <location>
        <begin position="174"/>
        <end position="194"/>
    </location>
</feature>
<evidence type="ECO:0000256" key="2">
    <source>
        <dbReference type="ARBA" id="ARBA00008537"/>
    </source>
</evidence>
<feature type="transmembrane region" description="Helical" evidence="8">
    <location>
        <begin position="57"/>
        <end position="78"/>
    </location>
</feature>
<dbReference type="GO" id="GO:0005886">
    <property type="term" value="C:plasma membrane"/>
    <property type="evidence" value="ECO:0007669"/>
    <property type="project" value="UniProtKB-SubCell"/>
</dbReference>
<dbReference type="Pfam" id="PF07690">
    <property type="entry name" value="MFS_1"/>
    <property type="match status" value="1"/>
</dbReference>
<feature type="transmembrane region" description="Helical" evidence="8">
    <location>
        <begin position="493"/>
        <end position="511"/>
    </location>
</feature>
<keyword evidence="3" id="KW-0813">Transport</keyword>
<dbReference type="EMBL" id="FUWJ01000010">
    <property type="protein sequence ID" value="SKA32561.1"/>
    <property type="molecule type" value="Genomic_DNA"/>
</dbReference>
<dbReference type="PROSITE" id="PS50850">
    <property type="entry name" value="MFS"/>
    <property type="match status" value="1"/>
</dbReference>
<dbReference type="InterPro" id="IPR004638">
    <property type="entry name" value="EmrB-like"/>
</dbReference>
<name>A0A1T4SXC3_9HYPH</name>
<keyword evidence="11" id="KW-1185">Reference proteome</keyword>
<feature type="transmembrane region" description="Helical" evidence="8">
    <location>
        <begin position="271"/>
        <end position="295"/>
    </location>
</feature>
<feature type="transmembrane region" description="Helical" evidence="8">
    <location>
        <begin position="341"/>
        <end position="358"/>
    </location>
</feature>
<evidence type="ECO:0000313" key="11">
    <source>
        <dbReference type="Proteomes" id="UP000190092"/>
    </source>
</evidence>
<keyword evidence="5 8" id="KW-0812">Transmembrane</keyword>
<feature type="transmembrane region" description="Helical" evidence="8">
    <location>
        <begin position="143"/>
        <end position="162"/>
    </location>
</feature>
<feature type="transmembrane region" description="Helical" evidence="8">
    <location>
        <begin position="238"/>
        <end position="259"/>
    </location>
</feature>
<dbReference type="InterPro" id="IPR011701">
    <property type="entry name" value="MFS"/>
</dbReference>
<dbReference type="AlphaFoldDB" id="A0A1T4SXC3"/>
<dbReference type="NCBIfam" id="TIGR00711">
    <property type="entry name" value="efflux_EmrB"/>
    <property type="match status" value="1"/>
</dbReference>
<feature type="transmembrane region" description="Helical" evidence="8">
    <location>
        <begin position="18"/>
        <end position="37"/>
    </location>
</feature>
<evidence type="ECO:0000256" key="5">
    <source>
        <dbReference type="ARBA" id="ARBA00022692"/>
    </source>
</evidence>
<dbReference type="Gene3D" id="1.20.1250.20">
    <property type="entry name" value="MFS general substrate transporter like domains"/>
    <property type="match status" value="1"/>
</dbReference>
<evidence type="ECO:0000256" key="1">
    <source>
        <dbReference type="ARBA" id="ARBA00004651"/>
    </source>
</evidence>
<dbReference type="GO" id="GO:0022857">
    <property type="term" value="F:transmembrane transporter activity"/>
    <property type="evidence" value="ECO:0007669"/>
    <property type="project" value="InterPro"/>
</dbReference>
<dbReference type="PANTHER" id="PTHR42718">
    <property type="entry name" value="MAJOR FACILITATOR SUPERFAMILY MULTIDRUG TRANSPORTER MFSC"/>
    <property type="match status" value="1"/>
</dbReference>
<evidence type="ECO:0000313" key="10">
    <source>
        <dbReference type="EMBL" id="SKA32561.1"/>
    </source>
</evidence>
<dbReference type="Proteomes" id="UP000190092">
    <property type="component" value="Unassembled WGS sequence"/>
</dbReference>
<keyword evidence="4" id="KW-1003">Cell membrane</keyword>
<dbReference type="PANTHER" id="PTHR42718:SF9">
    <property type="entry name" value="MAJOR FACILITATOR SUPERFAMILY MULTIDRUG TRANSPORTER MFSC"/>
    <property type="match status" value="1"/>
</dbReference>